<dbReference type="InterPro" id="IPR011990">
    <property type="entry name" value="TPR-like_helical_dom_sf"/>
</dbReference>
<gene>
    <name evidence="9" type="ORF">ACIO7M_11055</name>
</gene>
<dbReference type="RefSeq" id="WP_402379724.1">
    <property type="nucleotide sequence ID" value="NZ_JBIUYY010000004.1"/>
</dbReference>
<organism evidence="9 10">
    <name type="scientific">Streptomyces toxytricini</name>
    <name type="common">Actinomyces toxytricini</name>
    <dbReference type="NCBI Taxonomy" id="67369"/>
    <lineage>
        <taxon>Bacteria</taxon>
        <taxon>Bacillati</taxon>
        <taxon>Actinomycetota</taxon>
        <taxon>Actinomycetes</taxon>
        <taxon>Kitasatosporales</taxon>
        <taxon>Streptomycetaceae</taxon>
        <taxon>Streptomyces</taxon>
    </lineage>
</organism>
<reference evidence="9 10" key="1">
    <citation type="submission" date="2024-10" db="EMBL/GenBank/DDBJ databases">
        <title>The Natural Products Discovery Center: Release of the First 8490 Sequenced Strains for Exploring Actinobacteria Biosynthetic Diversity.</title>
        <authorList>
            <person name="Kalkreuter E."/>
            <person name="Kautsar S.A."/>
            <person name="Yang D."/>
            <person name="Bader C.D."/>
            <person name="Teijaro C.N."/>
            <person name="Fluegel L."/>
            <person name="Davis C.M."/>
            <person name="Simpson J.R."/>
            <person name="Lauterbach L."/>
            <person name="Steele A.D."/>
            <person name="Gui C."/>
            <person name="Meng S."/>
            <person name="Li G."/>
            <person name="Viehrig K."/>
            <person name="Ye F."/>
            <person name="Su P."/>
            <person name="Kiefer A.F."/>
            <person name="Nichols A."/>
            <person name="Cepeda A.J."/>
            <person name="Yan W."/>
            <person name="Fan B."/>
            <person name="Jiang Y."/>
            <person name="Adhikari A."/>
            <person name="Zheng C.-J."/>
            <person name="Schuster L."/>
            <person name="Cowan T.M."/>
            <person name="Smanski M.J."/>
            <person name="Chevrette M.G."/>
            <person name="De Carvalho L.P.S."/>
            <person name="Shen B."/>
        </authorList>
    </citation>
    <scope>NUCLEOTIDE SEQUENCE [LARGE SCALE GENOMIC DNA]</scope>
    <source>
        <strain evidence="9 10">NPDC087220</strain>
    </source>
</reference>
<dbReference type="CDD" id="cd15831">
    <property type="entry name" value="BTAD"/>
    <property type="match status" value="1"/>
</dbReference>
<dbReference type="InterPro" id="IPR016032">
    <property type="entry name" value="Sig_transdc_resp-reg_C-effctor"/>
</dbReference>
<evidence type="ECO:0000256" key="1">
    <source>
        <dbReference type="ARBA" id="ARBA00005820"/>
    </source>
</evidence>
<dbReference type="InterPro" id="IPR001867">
    <property type="entry name" value="OmpR/PhoB-type_DNA-bd"/>
</dbReference>
<dbReference type="PROSITE" id="PS51755">
    <property type="entry name" value="OMPR_PHOB"/>
    <property type="match status" value="1"/>
</dbReference>
<dbReference type="PANTHER" id="PTHR35807:SF1">
    <property type="entry name" value="TRANSCRIPTIONAL REGULATOR REDD"/>
    <property type="match status" value="1"/>
</dbReference>
<keyword evidence="4 6" id="KW-0238">DNA-binding</keyword>
<name>A0ABW8EEH5_STRT5</name>
<evidence type="ECO:0000256" key="7">
    <source>
        <dbReference type="SAM" id="MobiDB-lite"/>
    </source>
</evidence>
<dbReference type="Pfam" id="PF03704">
    <property type="entry name" value="BTAD"/>
    <property type="match status" value="1"/>
</dbReference>
<dbReference type="EMBL" id="JBIUYY010000004">
    <property type="protein sequence ID" value="MFJ2821643.1"/>
    <property type="molecule type" value="Genomic_DNA"/>
</dbReference>
<evidence type="ECO:0000256" key="2">
    <source>
        <dbReference type="ARBA" id="ARBA00023012"/>
    </source>
</evidence>
<dbReference type="SUPFAM" id="SSF46894">
    <property type="entry name" value="C-terminal effector domain of the bipartite response regulators"/>
    <property type="match status" value="1"/>
</dbReference>
<keyword evidence="5" id="KW-0804">Transcription</keyword>
<evidence type="ECO:0000256" key="3">
    <source>
        <dbReference type="ARBA" id="ARBA00023015"/>
    </source>
</evidence>
<dbReference type="Pfam" id="PF00486">
    <property type="entry name" value="Trans_reg_C"/>
    <property type="match status" value="1"/>
</dbReference>
<feature type="domain" description="OmpR/PhoB-type" evidence="8">
    <location>
        <begin position="1"/>
        <end position="111"/>
    </location>
</feature>
<keyword evidence="2" id="KW-0902">Two-component regulatory system</keyword>
<comment type="similarity">
    <text evidence="1">Belongs to the AfsR/DnrI/RedD regulatory family.</text>
</comment>
<evidence type="ECO:0000256" key="6">
    <source>
        <dbReference type="PROSITE-ProRule" id="PRU01091"/>
    </source>
</evidence>
<accession>A0ABW8EEH5</accession>
<evidence type="ECO:0000256" key="4">
    <source>
        <dbReference type="ARBA" id="ARBA00023125"/>
    </source>
</evidence>
<dbReference type="InterPro" id="IPR005158">
    <property type="entry name" value="BTAD"/>
</dbReference>
<evidence type="ECO:0000313" key="10">
    <source>
        <dbReference type="Proteomes" id="UP001617351"/>
    </source>
</evidence>
<dbReference type="SMART" id="SM00862">
    <property type="entry name" value="Trans_reg_C"/>
    <property type="match status" value="1"/>
</dbReference>
<dbReference type="InterPro" id="IPR051677">
    <property type="entry name" value="AfsR-DnrI-RedD_regulator"/>
</dbReference>
<protein>
    <submittedName>
        <fullName evidence="9">BTAD domain-containing putative transcriptional regulator</fullName>
    </submittedName>
</protein>
<evidence type="ECO:0000259" key="8">
    <source>
        <dbReference type="PROSITE" id="PS51755"/>
    </source>
</evidence>
<dbReference type="Gene3D" id="1.10.10.10">
    <property type="entry name" value="Winged helix-like DNA-binding domain superfamily/Winged helix DNA-binding domain"/>
    <property type="match status" value="1"/>
</dbReference>
<evidence type="ECO:0000256" key="5">
    <source>
        <dbReference type="ARBA" id="ARBA00023163"/>
    </source>
</evidence>
<dbReference type="Gene3D" id="1.25.40.10">
    <property type="entry name" value="Tetratricopeptide repeat domain"/>
    <property type="match status" value="1"/>
</dbReference>
<dbReference type="InterPro" id="IPR036388">
    <property type="entry name" value="WH-like_DNA-bd_sf"/>
</dbReference>
<keyword evidence="3" id="KW-0805">Transcription regulation</keyword>
<dbReference type="Proteomes" id="UP001617351">
    <property type="component" value="Unassembled WGS sequence"/>
</dbReference>
<dbReference type="SMART" id="SM01043">
    <property type="entry name" value="BTAD"/>
    <property type="match status" value="1"/>
</dbReference>
<dbReference type="SUPFAM" id="SSF48452">
    <property type="entry name" value="TPR-like"/>
    <property type="match status" value="1"/>
</dbReference>
<evidence type="ECO:0000313" key="9">
    <source>
        <dbReference type="EMBL" id="MFJ2821643.1"/>
    </source>
</evidence>
<sequence length="362" mass="38822">MEFGAYSDSGVEFRILGPVEVCDGRTGARVVPSGPKQRTLLAALVVRAGEVLAADRLIDELWGDRPPASAANALQAHVARLRRLLPQGPAGPDGDAAEWISTHPLGYLLRPGGASSDAQRFQLLSAEGRALLAEDPDRAAGLLRSALALWRGPALDGGARGPICAGEADRLEELRLTTLETLYEARLRCGRHADAVRELERLTARHPLRERFYDLLMLALYRCGRQGEALGVYERARRRLVDGLGVEPGPALHGRMEEILRHAPSLAAPGPAAAAYAGPAPAAYADAEAELPALRREIALLGDRIAVLGRQQQVLLRRLQELSGATARPRLPQRVPDDGGRAAEALADPSWGLSPTVNSDRP</sequence>
<comment type="caution">
    <text evidence="9">The sequence shown here is derived from an EMBL/GenBank/DDBJ whole genome shotgun (WGS) entry which is preliminary data.</text>
</comment>
<dbReference type="PANTHER" id="PTHR35807">
    <property type="entry name" value="TRANSCRIPTIONAL REGULATOR REDD-RELATED"/>
    <property type="match status" value="1"/>
</dbReference>
<keyword evidence="10" id="KW-1185">Reference proteome</keyword>
<proteinExistence type="inferred from homology"/>
<feature type="region of interest" description="Disordered" evidence="7">
    <location>
        <begin position="325"/>
        <end position="362"/>
    </location>
</feature>
<feature type="compositionally biased region" description="Polar residues" evidence="7">
    <location>
        <begin position="353"/>
        <end position="362"/>
    </location>
</feature>
<feature type="DNA-binding region" description="OmpR/PhoB-type" evidence="6">
    <location>
        <begin position="1"/>
        <end position="111"/>
    </location>
</feature>